<accession>A0AAV7T8A3</accession>
<evidence type="ECO:0000256" key="1">
    <source>
        <dbReference type="SAM" id="MobiDB-lite"/>
    </source>
</evidence>
<sequence>MKSHPTHEQSARGQAMVVAELESRPGSTTGPLSTAPDFPERDLASALENLPSDLRAGPKLTPMMADQVI</sequence>
<evidence type="ECO:0000313" key="3">
    <source>
        <dbReference type="Proteomes" id="UP001066276"/>
    </source>
</evidence>
<evidence type="ECO:0000313" key="2">
    <source>
        <dbReference type="EMBL" id="KAJ1172837.1"/>
    </source>
</evidence>
<feature type="compositionally biased region" description="Basic and acidic residues" evidence="1">
    <location>
        <begin position="1"/>
        <end position="10"/>
    </location>
</feature>
<proteinExistence type="predicted"/>
<organism evidence="2 3">
    <name type="scientific">Pleurodeles waltl</name>
    <name type="common">Iberian ribbed newt</name>
    <dbReference type="NCBI Taxonomy" id="8319"/>
    <lineage>
        <taxon>Eukaryota</taxon>
        <taxon>Metazoa</taxon>
        <taxon>Chordata</taxon>
        <taxon>Craniata</taxon>
        <taxon>Vertebrata</taxon>
        <taxon>Euteleostomi</taxon>
        <taxon>Amphibia</taxon>
        <taxon>Batrachia</taxon>
        <taxon>Caudata</taxon>
        <taxon>Salamandroidea</taxon>
        <taxon>Salamandridae</taxon>
        <taxon>Pleurodelinae</taxon>
        <taxon>Pleurodeles</taxon>
    </lineage>
</organism>
<dbReference type="Proteomes" id="UP001066276">
    <property type="component" value="Chromosome 4_1"/>
</dbReference>
<protein>
    <submittedName>
        <fullName evidence="2">Uncharacterized protein</fullName>
    </submittedName>
</protein>
<reference evidence="2" key="1">
    <citation type="journal article" date="2022" name="bioRxiv">
        <title>Sequencing and chromosome-scale assembly of the giantPleurodeles waltlgenome.</title>
        <authorList>
            <person name="Brown T."/>
            <person name="Elewa A."/>
            <person name="Iarovenko S."/>
            <person name="Subramanian E."/>
            <person name="Araus A.J."/>
            <person name="Petzold A."/>
            <person name="Susuki M."/>
            <person name="Suzuki K.-i.T."/>
            <person name="Hayashi T."/>
            <person name="Toyoda A."/>
            <person name="Oliveira C."/>
            <person name="Osipova E."/>
            <person name="Leigh N.D."/>
            <person name="Simon A."/>
            <person name="Yun M.H."/>
        </authorList>
    </citation>
    <scope>NUCLEOTIDE SEQUENCE</scope>
    <source>
        <strain evidence="2">20211129_DDA</strain>
        <tissue evidence="2">Liver</tissue>
    </source>
</reference>
<keyword evidence="3" id="KW-1185">Reference proteome</keyword>
<name>A0AAV7T8A3_PLEWA</name>
<feature type="region of interest" description="Disordered" evidence="1">
    <location>
        <begin position="1"/>
        <end position="69"/>
    </location>
</feature>
<comment type="caution">
    <text evidence="2">The sequence shown here is derived from an EMBL/GenBank/DDBJ whole genome shotgun (WGS) entry which is preliminary data.</text>
</comment>
<dbReference type="AlphaFoldDB" id="A0AAV7T8A3"/>
<dbReference type="EMBL" id="JANPWB010000007">
    <property type="protein sequence ID" value="KAJ1172837.1"/>
    <property type="molecule type" value="Genomic_DNA"/>
</dbReference>
<gene>
    <name evidence="2" type="ORF">NDU88_004679</name>
</gene>